<feature type="region of interest" description="Disordered" evidence="1">
    <location>
        <begin position="1"/>
        <end position="25"/>
    </location>
</feature>
<accession>A0A654U943</accession>
<evidence type="ECO:0000256" key="1">
    <source>
        <dbReference type="SAM" id="MobiDB-lite"/>
    </source>
</evidence>
<dbReference type="AlphaFoldDB" id="A0A654U943"/>
<protein>
    <submittedName>
        <fullName evidence="2">Uncharacterized protein</fullName>
    </submittedName>
</protein>
<evidence type="ECO:0000313" key="2">
    <source>
        <dbReference type="EMBL" id="CFS15909.1"/>
    </source>
</evidence>
<gene>
    <name evidence="2" type="ORF">ERS007657_04304</name>
</gene>
<sequence>MRADTNGPVASGDLVDLADGGDGHSRIGAEGDCGGHGLGGVAAIHRAWQCQPHRQRQPVGPIQRGVVEPPVRGGPLEVGAGGVPVVFLRGGLANDDLAAARAADRIV</sequence>
<evidence type="ECO:0000313" key="3">
    <source>
        <dbReference type="Proteomes" id="UP000046680"/>
    </source>
</evidence>
<name>A0A654U943_MYCTX</name>
<proteinExistence type="predicted"/>
<organism evidence="2 3">
    <name type="scientific">Mycobacterium tuberculosis</name>
    <dbReference type="NCBI Taxonomy" id="1773"/>
    <lineage>
        <taxon>Bacteria</taxon>
        <taxon>Bacillati</taxon>
        <taxon>Actinomycetota</taxon>
        <taxon>Actinomycetes</taxon>
        <taxon>Mycobacteriales</taxon>
        <taxon>Mycobacteriaceae</taxon>
        <taxon>Mycobacterium</taxon>
        <taxon>Mycobacterium tuberculosis complex</taxon>
    </lineage>
</organism>
<dbReference type="Proteomes" id="UP000046680">
    <property type="component" value="Unassembled WGS sequence"/>
</dbReference>
<dbReference type="EMBL" id="CGCX01002756">
    <property type="protein sequence ID" value="CFS15909.1"/>
    <property type="molecule type" value="Genomic_DNA"/>
</dbReference>
<reference evidence="2 3" key="1">
    <citation type="submission" date="2015-03" db="EMBL/GenBank/DDBJ databases">
        <authorList>
            <consortium name="Pathogen Informatics"/>
        </authorList>
    </citation>
    <scope>NUCLEOTIDE SEQUENCE [LARGE SCALE GENOMIC DNA]</scope>
    <source>
        <strain evidence="2 3">C09601061</strain>
    </source>
</reference>